<evidence type="ECO:0008006" key="3">
    <source>
        <dbReference type="Google" id="ProtNLM"/>
    </source>
</evidence>
<organism evidence="1 2">
    <name type="scientific">Mesorhizobium retamae</name>
    <dbReference type="NCBI Taxonomy" id="2912854"/>
    <lineage>
        <taxon>Bacteria</taxon>
        <taxon>Pseudomonadati</taxon>
        <taxon>Pseudomonadota</taxon>
        <taxon>Alphaproteobacteria</taxon>
        <taxon>Hyphomicrobiales</taxon>
        <taxon>Phyllobacteriaceae</taxon>
        <taxon>Mesorhizobium</taxon>
    </lineage>
</organism>
<comment type="caution">
    <text evidence="1">The sequence shown here is derived from an EMBL/GenBank/DDBJ whole genome shotgun (WGS) entry which is preliminary data.</text>
</comment>
<gene>
    <name evidence="1" type="ORF">L4923_29965</name>
</gene>
<evidence type="ECO:0000313" key="1">
    <source>
        <dbReference type="EMBL" id="MCG7509267.1"/>
    </source>
</evidence>
<sequence>MIRDVKPVLDMTDSLFDEALDDKRLLRPSFLTQHQYAARVFPDVLDKDEFERLAAAGQTGEPIIIHHGEFGAPEEMMACDGVDNAWKSLFEVSHEDIILEFAHSSLFAWIPAGERLYVVFGPQGMIASLGEATELKQAFDEYVEESGLTEQGKRFLLGAYERYTL</sequence>
<dbReference type="EMBL" id="JAKREW010000084">
    <property type="protein sequence ID" value="MCG7509267.1"/>
    <property type="molecule type" value="Genomic_DNA"/>
</dbReference>
<name>A0ABS9QPC4_9HYPH</name>
<keyword evidence="2" id="KW-1185">Reference proteome</keyword>
<reference evidence="1 2" key="1">
    <citation type="submission" date="2022-02" db="EMBL/GenBank/DDBJ databases">
        <title>Draft genome sequence of Mezorhizobium retamae strain IRAMC:0171 isolated from Retama raetam nodules.</title>
        <authorList>
            <person name="Bengaied R."/>
            <person name="Sbissi I."/>
            <person name="Huber K."/>
            <person name="Ghodbane F."/>
            <person name="Nouioui I."/>
            <person name="Tarhouni M."/>
            <person name="Gtari M."/>
        </authorList>
    </citation>
    <scope>NUCLEOTIDE SEQUENCE [LARGE SCALE GENOMIC DNA]</scope>
    <source>
        <strain evidence="1 2">IRAMC:0171</strain>
    </source>
</reference>
<evidence type="ECO:0000313" key="2">
    <source>
        <dbReference type="Proteomes" id="UP001201701"/>
    </source>
</evidence>
<accession>A0ABS9QPC4</accession>
<dbReference type="Proteomes" id="UP001201701">
    <property type="component" value="Unassembled WGS sequence"/>
</dbReference>
<dbReference type="RefSeq" id="WP_239370761.1">
    <property type="nucleotide sequence ID" value="NZ_JAKREW010000084.1"/>
</dbReference>
<protein>
    <recommendedName>
        <fullName evidence="3">SMI1/KNR4 family protein</fullName>
    </recommendedName>
</protein>
<proteinExistence type="predicted"/>